<protein>
    <submittedName>
        <fullName evidence="2">Uncharacterized protein</fullName>
    </submittedName>
</protein>
<dbReference type="AlphaFoldDB" id="A0A7Y6BYE9"/>
<accession>A0A7Y6BYE9</accession>
<dbReference type="RefSeq" id="WP_175396575.1">
    <property type="nucleotide sequence ID" value="NZ_JABMCB010000187.1"/>
</dbReference>
<gene>
    <name evidence="2" type="ORF">HP552_16840</name>
</gene>
<evidence type="ECO:0000313" key="3">
    <source>
        <dbReference type="Proteomes" id="UP000526125"/>
    </source>
</evidence>
<keyword evidence="3" id="KW-1185">Reference proteome</keyword>
<keyword evidence="1" id="KW-0472">Membrane</keyword>
<keyword evidence="1" id="KW-1133">Transmembrane helix</keyword>
<evidence type="ECO:0000313" key="2">
    <source>
        <dbReference type="EMBL" id="NUU76893.1"/>
    </source>
</evidence>
<name>A0A7Y6BYE9_9BACL</name>
<proteinExistence type="predicted"/>
<evidence type="ECO:0000256" key="1">
    <source>
        <dbReference type="SAM" id="Phobius"/>
    </source>
</evidence>
<reference evidence="2 3" key="1">
    <citation type="submission" date="2020-05" db="EMBL/GenBank/DDBJ databases">
        <title>Genome Sequencing of Type Strains.</title>
        <authorList>
            <person name="Lemaire J.F."/>
            <person name="Inderbitzin P."/>
            <person name="Gregorio O.A."/>
            <person name="Collins S.B."/>
            <person name="Wespe N."/>
            <person name="Knight-Connoni V."/>
        </authorList>
    </citation>
    <scope>NUCLEOTIDE SEQUENCE [LARGE SCALE GENOMIC DNA]</scope>
    <source>
        <strain evidence="2 3">LMG 21957</strain>
    </source>
</reference>
<comment type="caution">
    <text evidence="2">The sequence shown here is derived from an EMBL/GenBank/DDBJ whole genome shotgun (WGS) entry which is preliminary data.</text>
</comment>
<sequence length="230" mass="25975">MQAKKRRLIWICIAVIVLSVASFLFYVFINDRPGGLSDQRMSKLLGMNETIRIPTGETPENAIQKFRGNHPELQIIYKEQVEEGMILFTRRPSSESSNLQVEYARKRLFGWKWGWGGGYAISQSSPSQFVIDYMSIPRLDHISTPFPMVFGNVLDPAIKRVTVESKVNGEHVSTEAKLVEVGPESTIWFVFPPAIVKTPFEIKGFNDDGVVVTSKENKDENDSGTMSNEK</sequence>
<feature type="transmembrane region" description="Helical" evidence="1">
    <location>
        <begin position="7"/>
        <end position="29"/>
    </location>
</feature>
<organism evidence="2 3">
    <name type="scientific">Paenibacillus xylanilyticus</name>
    <dbReference type="NCBI Taxonomy" id="248903"/>
    <lineage>
        <taxon>Bacteria</taxon>
        <taxon>Bacillati</taxon>
        <taxon>Bacillota</taxon>
        <taxon>Bacilli</taxon>
        <taxon>Bacillales</taxon>
        <taxon>Paenibacillaceae</taxon>
        <taxon>Paenibacillus</taxon>
    </lineage>
</organism>
<keyword evidence="1" id="KW-0812">Transmembrane</keyword>
<dbReference type="EMBL" id="JABMCB010000187">
    <property type="protein sequence ID" value="NUU76893.1"/>
    <property type="molecule type" value="Genomic_DNA"/>
</dbReference>
<dbReference type="Proteomes" id="UP000526125">
    <property type="component" value="Unassembled WGS sequence"/>
</dbReference>